<feature type="compositionally biased region" description="Low complexity" evidence="6">
    <location>
        <begin position="76"/>
        <end position="85"/>
    </location>
</feature>
<evidence type="ECO:0000256" key="1">
    <source>
        <dbReference type="ARBA" id="ARBA00022723"/>
    </source>
</evidence>
<dbReference type="Gene3D" id="3.30.160.60">
    <property type="entry name" value="Classic Zinc Finger"/>
    <property type="match status" value="2"/>
</dbReference>
<keyword evidence="4" id="KW-0862">Zinc</keyword>
<dbReference type="GO" id="GO:0000981">
    <property type="term" value="F:DNA-binding transcription factor activity, RNA polymerase II-specific"/>
    <property type="evidence" value="ECO:0007669"/>
    <property type="project" value="UniProtKB-ARBA"/>
</dbReference>
<dbReference type="PANTHER" id="PTHR14003">
    <property type="entry name" value="TRANSCRIPTIONAL REPRESSOR PROTEIN YY"/>
    <property type="match status" value="1"/>
</dbReference>
<evidence type="ECO:0000256" key="4">
    <source>
        <dbReference type="ARBA" id="ARBA00022833"/>
    </source>
</evidence>
<dbReference type="GO" id="GO:0000978">
    <property type="term" value="F:RNA polymerase II cis-regulatory region sequence-specific DNA binding"/>
    <property type="evidence" value="ECO:0007669"/>
    <property type="project" value="TreeGrafter"/>
</dbReference>
<feature type="region of interest" description="Disordered" evidence="6">
    <location>
        <begin position="69"/>
        <end position="101"/>
    </location>
</feature>
<name>A0A4Y7QFH5_9AGAM</name>
<dbReference type="InterPro" id="IPR013087">
    <property type="entry name" value="Znf_C2H2_type"/>
</dbReference>
<dbReference type="AlphaFoldDB" id="A0A4Y7QFH5"/>
<dbReference type="Proteomes" id="UP000294933">
    <property type="component" value="Unassembled WGS sequence"/>
</dbReference>
<dbReference type="SUPFAM" id="SSF57667">
    <property type="entry name" value="beta-beta-alpha zinc fingers"/>
    <property type="match status" value="1"/>
</dbReference>
<evidence type="ECO:0000256" key="2">
    <source>
        <dbReference type="ARBA" id="ARBA00022737"/>
    </source>
</evidence>
<evidence type="ECO:0000313" key="9">
    <source>
        <dbReference type="Proteomes" id="UP000294933"/>
    </source>
</evidence>
<evidence type="ECO:0000256" key="6">
    <source>
        <dbReference type="SAM" id="MobiDB-lite"/>
    </source>
</evidence>
<organism evidence="8 9">
    <name type="scientific">Rickenella mellea</name>
    <dbReference type="NCBI Taxonomy" id="50990"/>
    <lineage>
        <taxon>Eukaryota</taxon>
        <taxon>Fungi</taxon>
        <taxon>Dikarya</taxon>
        <taxon>Basidiomycota</taxon>
        <taxon>Agaricomycotina</taxon>
        <taxon>Agaricomycetes</taxon>
        <taxon>Hymenochaetales</taxon>
        <taxon>Rickenellaceae</taxon>
        <taxon>Rickenella</taxon>
    </lineage>
</organism>
<dbReference type="InterPro" id="IPR036236">
    <property type="entry name" value="Znf_C2H2_sf"/>
</dbReference>
<reference evidence="8 9" key="1">
    <citation type="submission" date="2018-06" db="EMBL/GenBank/DDBJ databases">
        <title>A transcriptomic atlas of mushroom development highlights an independent origin of complex multicellularity.</title>
        <authorList>
            <consortium name="DOE Joint Genome Institute"/>
            <person name="Krizsan K."/>
            <person name="Almasi E."/>
            <person name="Merenyi Z."/>
            <person name="Sahu N."/>
            <person name="Viragh M."/>
            <person name="Koszo T."/>
            <person name="Mondo S."/>
            <person name="Kiss B."/>
            <person name="Balint B."/>
            <person name="Kues U."/>
            <person name="Barry K."/>
            <person name="Hegedus J.C."/>
            <person name="Henrissat B."/>
            <person name="Johnson J."/>
            <person name="Lipzen A."/>
            <person name="Ohm R."/>
            <person name="Nagy I."/>
            <person name="Pangilinan J."/>
            <person name="Yan J."/>
            <person name="Xiong Y."/>
            <person name="Grigoriev I.V."/>
            <person name="Hibbett D.S."/>
            <person name="Nagy L.G."/>
        </authorList>
    </citation>
    <scope>NUCLEOTIDE SEQUENCE [LARGE SCALE GENOMIC DNA]</scope>
    <source>
        <strain evidence="8 9">SZMC22713</strain>
    </source>
</reference>
<evidence type="ECO:0000256" key="3">
    <source>
        <dbReference type="ARBA" id="ARBA00022771"/>
    </source>
</evidence>
<dbReference type="GO" id="GO:0008270">
    <property type="term" value="F:zinc ion binding"/>
    <property type="evidence" value="ECO:0007669"/>
    <property type="project" value="UniProtKB-KW"/>
</dbReference>
<dbReference type="Pfam" id="PF00096">
    <property type="entry name" value="zf-C2H2"/>
    <property type="match status" value="2"/>
</dbReference>
<dbReference type="STRING" id="50990.A0A4Y7QFH5"/>
<protein>
    <recommendedName>
        <fullName evidence="7">C2H2-type domain-containing protein</fullName>
    </recommendedName>
</protein>
<dbReference type="EMBL" id="ML170162">
    <property type="protein sequence ID" value="TDL26165.1"/>
    <property type="molecule type" value="Genomic_DNA"/>
</dbReference>
<dbReference type="FunFam" id="3.30.160.60:FF:000345">
    <property type="entry name" value="Zinc finger protein Gfi-1"/>
    <property type="match status" value="1"/>
</dbReference>
<keyword evidence="2" id="KW-0677">Repeat</keyword>
<evidence type="ECO:0000256" key="5">
    <source>
        <dbReference type="PROSITE-ProRule" id="PRU00042"/>
    </source>
</evidence>
<feature type="domain" description="C2H2-type" evidence="7">
    <location>
        <begin position="23"/>
        <end position="50"/>
    </location>
</feature>
<dbReference type="GO" id="GO:0031519">
    <property type="term" value="C:PcG protein complex"/>
    <property type="evidence" value="ECO:0007669"/>
    <property type="project" value="TreeGrafter"/>
</dbReference>
<evidence type="ECO:0000259" key="7">
    <source>
        <dbReference type="PROSITE" id="PS50157"/>
    </source>
</evidence>
<dbReference type="GO" id="GO:0000785">
    <property type="term" value="C:chromatin"/>
    <property type="evidence" value="ECO:0007669"/>
    <property type="project" value="TreeGrafter"/>
</dbReference>
<dbReference type="PROSITE" id="PS00028">
    <property type="entry name" value="ZINC_FINGER_C2H2_1"/>
    <property type="match status" value="2"/>
</dbReference>
<keyword evidence="9" id="KW-1185">Reference proteome</keyword>
<dbReference type="SMART" id="SM00355">
    <property type="entry name" value="ZnF_C2H2"/>
    <property type="match status" value="2"/>
</dbReference>
<keyword evidence="3 5" id="KW-0863">Zinc-finger</keyword>
<dbReference type="VEuPathDB" id="FungiDB:BD410DRAFT_716077"/>
<accession>A0A4Y7QFH5</accession>
<dbReference type="GO" id="GO:0005667">
    <property type="term" value="C:transcription regulator complex"/>
    <property type="evidence" value="ECO:0007669"/>
    <property type="project" value="TreeGrafter"/>
</dbReference>
<proteinExistence type="predicted"/>
<dbReference type="OrthoDB" id="6077919at2759"/>
<dbReference type="FunFam" id="3.30.160.60:FF:000125">
    <property type="entry name" value="Putative zinc finger protein 143"/>
    <property type="match status" value="1"/>
</dbReference>
<feature type="domain" description="C2H2-type" evidence="7">
    <location>
        <begin position="51"/>
        <end position="75"/>
    </location>
</feature>
<evidence type="ECO:0000313" key="8">
    <source>
        <dbReference type="EMBL" id="TDL26165.1"/>
    </source>
</evidence>
<gene>
    <name evidence="8" type="ORF">BD410DRAFT_716077</name>
</gene>
<keyword evidence="1" id="KW-0479">Metal-binding</keyword>
<sequence length="101" mass="11114">MNFGGSSEESASDTRKSTPVAKYECPYCAKRFNRPSSLKIHINTHTGEKPFQCPHPGCGRCFSVQSNMRRHSRIHGQGSQNQQESSGDEVSEEGSQGLPSQ</sequence>
<dbReference type="PANTHER" id="PTHR14003:SF19">
    <property type="entry name" value="YY2 TRANSCRIPTION FACTOR"/>
    <property type="match status" value="1"/>
</dbReference>
<dbReference type="PROSITE" id="PS50157">
    <property type="entry name" value="ZINC_FINGER_C2H2_2"/>
    <property type="match status" value="2"/>
</dbReference>